<dbReference type="RefSeq" id="WP_227710866.1">
    <property type="nucleotide sequence ID" value="NZ_JAJEQW010000023.1"/>
</dbReference>
<proteinExistence type="predicted"/>
<gene>
    <name evidence="2" type="ORF">LKD47_14540</name>
</gene>
<name>A0AAW4WNY2_9FIRM</name>
<feature type="domain" description="N-acetyltransferase" evidence="1">
    <location>
        <begin position="11"/>
        <end position="170"/>
    </location>
</feature>
<sequence length="170" mass="19488">MNAIVIEGKEYHFKMAHPENTEEILSLYQSVMGTEGCTWNETYPSRETIAKDFANQALFIIEDNAHKIAGAISIDEDTEVNALTCWSKQLEPSAELARLVIRETEQNHGLARVMIQKTMEELKKSGMKGVHFLVSKTNERAMRSYQKLNFTKCGESDLYGEDWWCYEKAL</sequence>
<dbReference type="Gene3D" id="3.40.630.30">
    <property type="match status" value="1"/>
</dbReference>
<comment type="caution">
    <text evidence="2">The sequence shown here is derived from an EMBL/GenBank/DDBJ whole genome shotgun (WGS) entry which is preliminary data.</text>
</comment>
<organism evidence="2 3">
    <name type="scientific">Roseburia amylophila</name>
    <dbReference type="NCBI Taxonomy" id="2981794"/>
    <lineage>
        <taxon>Bacteria</taxon>
        <taxon>Bacillati</taxon>
        <taxon>Bacillota</taxon>
        <taxon>Clostridia</taxon>
        <taxon>Lachnospirales</taxon>
        <taxon>Lachnospiraceae</taxon>
        <taxon>Roseburia</taxon>
    </lineage>
</organism>
<dbReference type="SUPFAM" id="SSF55729">
    <property type="entry name" value="Acyl-CoA N-acyltransferases (Nat)"/>
    <property type="match status" value="1"/>
</dbReference>
<dbReference type="AlphaFoldDB" id="A0AAW4WNY2"/>
<dbReference type="InterPro" id="IPR016181">
    <property type="entry name" value="Acyl_CoA_acyltransferase"/>
</dbReference>
<dbReference type="Proteomes" id="UP001198893">
    <property type="component" value="Unassembled WGS sequence"/>
</dbReference>
<evidence type="ECO:0000313" key="3">
    <source>
        <dbReference type="Proteomes" id="UP001198893"/>
    </source>
</evidence>
<dbReference type="Pfam" id="PF00583">
    <property type="entry name" value="Acetyltransf_1"/>
    <property type="match status" value="1"/>
</dbReference>
<dbReference type="GO" id="GO:0016747">
    <property type="term" value="F:acyltransferase activity, transferring groups other than amino-acyl groups"/>
    <property type="evidence" value="ECO:0007669"/>
    <property type="project" value="InterPro"/>
</dbReference>
<protein>
    <submittedName>
        <fullName evidence="2">GNAT family N-acetyltransferase</fullName>
    </submittedName>
</protein>
<evidence type="ECO:0000313" key="2">
    <source>
        <dbReference type="EMBL" id="MCC2243497.1"/>
    </source>
</evidence>
<accession>A0AAW4WNY2</accession>
<dbReference type="PROSITE" id="PS51186">
    <property type="entry name" value="GNAT"/>
    <property type="match status" value="1"/>
</dbReference>
<dbReference type="EMBL" id="JAJEQW010000023">
    <property type="protein sequence ID" value="MCC2243497.1"/>
    <property type="molecule type" value="Genomic_DNA"/>
</dbReference>
<reference evidence="2" key="1">
    <citation type="submission" date="2021-10" db="EMBL/GenBank/DDBJ databases">
        <title>Anaerobic single-cell dispensing facilitates the cultivation of human gut bacteria.</title>
        <authorList>
            <person name="Afrizal A."/>
        </authorList>
    </citation>
    <scope>NUCLEOTIDE SEQUENCE</scope>
    <source>
        <strain evidence="2">CLA-AA-H204</strain>
    </source>
</reference>
<dbReference type="InterPro" id="IPR000182">
    <property type="entry name" value="GNAT_dom"/>
</dbReference>
<evidence type="ECO:0000259" key="1">
    <source>
        <dbReference type="PROSITE" id="PS51186"/>
    </source>
</evidence>